<gene>
    <name evidence="1" type="ORF">BJ125_102175</name>
    <name evidence="2" type="ORF">SAMN05892882_102175</name>
</gene>
<reference evidence="2 3" key="1">
    <citation type="submission" date="2017-08" db="EMBL/GenBank/DDBJ databases">
        <authorList>
            <person name="de Groot N.N."/>
        </authorList>
    </citation>
    <scope>NUCLEOTIDE SEQUENCE [LARGE SCALE GENOMIC DNA]</scope>
    <source>
        <strain evidence="2 3">JA575</strain>
    </source>
</reference>
<evidence type="ECO:0000313" key="1">
    <source>
        <dbReference type="EMBL" id="RED42006.1"/>
    </source>
</evidence>
<evidence type="ECO:0000313" key="3">
    <source>
        <dbReference type="Proteomes" id="UP000252631"/>
    </source>
</evidence>
<dbReference type="EMBL" id="QRDT01000002">
    <property type="protein sequence ID" value="RED42006.1"/>
    <property type="molecule type" value="Genomic_DNA"/>
</dbReference>
<dbReference type="EMBL" id="UFQQ01000002">
    <property type="protein sequence ID" value="SSW89366.1"/>
    <property type="molecule type" value="Genomic_DNA"/>
</dbReference>
<dbReference type="SUPFAM" id="SSF56349">
    <property type="entry name" value="DNA breaking-rejoining enzymes"/>
    <property type="match status" value="1"/>
</dbReference>
<keyword evidence="4" id="KW-1185">Reference proteome</keyword>
<evidence type="ECO:0000313" key="4">
    <source>
        <dbReference type="Proteomes" id="UP000256343"/>
    </source>
</evidence>
<accession>A0A336JLJ4</accession>
<sequence length="110" mass="12214">MALRWENVQFDQGLAYFVTSKNDDARTVKLERDLCEEMPAFAGGATQGPVFPFRCGGGLEDRLVRAKLAVCGIKPKPRKRTETKASSPVVGRLPYVLPHVGNLDAALWRR</sequence>
<evidence type="ECO:0000313" key="2">
    <source>
        <dbReference type="EMBL" id="SSW89366.1"/>
    </source>
</evidence>
<organism evidence="2 3">
    <name type="scientific">Rhodopseudomonas pentothenatexigens</name>
    <dbReference type="NCBI Taxonomy" id="999699"/>
    <lineage>
        <taxon>Bacteria</taxon>
        <taxon>Pseudomonadati</taxon>
        <taxon>Pseudomonadota</taxon>
        <taxon>Alphaproteobacteria</taxon>
        <taxon>Hyphomicrobiales</taxon>
        <taxon>Nitrobacteraceae</taxon>
        <taxon>Rhodopseudomonas</taxon>
    </lineage>
</organism>
<dbReference type="GO" id="GO:0003677">
    <property type="term" value="F:DNA binding"/>
    <property type="evidence" value="ECO:0007669"/>
    <property type="project" value="InterPro"/>
</dbReference>
<dbReference type="Proteomes" id="UP000252631">
    <property type="component" value="Unassembled WGS sequence"/>
</dbReference>
<reference evidence="1 4" key="2">
    <citation type="submission" date="2018-07" db="EMBL/GenBank/DDBJ databases">
        <title>Genomic Encyclopedia of Archaeal and Bacterial Type Strains, Phase II (KMG-II): from individual species to whole genera.</title>
        <authorList>
            <person name="Goeker M."/>
        </authorList>
    </citation>
    <scope>NUCLEOTIDE SEQUENCE [LARGE SCALE GENOMIC DNA]</scope>
    <source>
        <strain evidence="1 4">JA575</strain>
    </source>
</reference>
<dbReference type="Proteomes" id="UP000256343">
    <property type="component" value="Unassembled WGS sequence"/>
</dbReference>
<proteinExistence type="predicted"/>
<protein>
    <submittedName>
        <fullName evidence="2">Uncharacterized protein</fullName>
    </submittedName>
</protein>
<dbReference type="AlphaFoldDB" id="A0A336JLJ4"/>
<dbReference type="InterPro" id="IPR011010">
    <property type="entry name" value="DNA_brk_join_enz"/>
</dbReference>
<name>A0A336JLJ4_9BRAD</name>